<keyword evidence="1 2" id="KW-0378">Hydrolase</keyword>
<evidence type="ECO:0000256" key="1">
    <source>
        <dbReference type="ARBA" id="ARBA00022801"/>
    </source>
</evidence>
<organism evidence="2 3">
    <name type="scientific">Promicromonospora aerolata</name>
    <dbReference type="NCBI Taxonomy" id="195749"/>
    <lineage>
        <taxon>Bacteria</taxon>
        <taxon>Bacillati</taxon>
        <taxon>Actinomycetota</taxon>
        <taxon>Actinomycetes</taxon>
        <taxon>Micrococcales</taxon>
        <taxon>Promicromonosporaceae</taxon>
        <taxon>Promicromonospora</taxon>
    </lineage>
</organism>
<accession>A0ABW4VAV9</accession>
<dbReference type="SUPFAM" id="SSF53254">
    <property type="entry name" value="Phosphoglycerate mutase-like"/>
    <property type="match status" value="1"/>
</dbReference>
<dbReference type="Gene3D" id="3.40.50.1240">
    <property type="entry name" value="Phosphoglycerate mutase-like"/>
    <property type="match status" value="1"/>
</dbReference>
<dbReference type="Proteomes" id="UP001597338">
    <property type="component" value="Unassembled WGS sequence"/>
</dbReference>
<dbReference type="EMBL" id="JBHUHF010000001">
    <property type="protein sequence ID" value="MFD2027871.1"/>
    <property type="molecule type" value="Genomic_DNA"/>
</dbReference>
<proteinExistence type="predicted"/>
<gene>
    <name evidence="2" type="ORF">ACFSL2_20395</name>
</gene>
<sequence>MTIRYLYVIRHGDADPFGRLTETGREQAGLLGERFAHTPLDAVWHSPLPRSADSAREIAAHLRPGTPVAEAAELVDHIPYVPGPEEMPSSWIPFFDGYDADEAESGHRTARSLITRFASAPADREGDVHELLVTHAYQIAWLVRDALDAPAARWLGLSSANTALTLIEYRQGLPPGVVMFNDMSHLPARLRWTGFPGSARP</sequence>
<dbReference type="GO" id="GO:0016787">
    <property type="term" value="F:hydrolase activity"/>
    <property type="evidence" value="ECO:0007669"/>
    <property type="project" value="UniProtKB-KW"/>
</dbReference>
<evidence type="ECO:0000313" key="3">
    <source>
        <dbReference type="Proteomes" id="UP001597338"/>
    </source>
</evidence>
<dbReference type="PANTHER" id="PTHR20935">
    <property type="entry name" value="PHOSPHOGLYCERATE MUTASE-RELATED"/>
    <property type="match status" value="1"/>
</dbReference>
<keyword evidence="3" id="KW-1185">Reference proteome</keyword>
<reference evidence="3" key="1">
    <citation type="journal article" date="2019" name="Int. J. Syst. Evol. Microbiol.">
        <title>The Global Catalogue of Microorganisms (GCM) 10K type strain sequencing project: providing services to taxonomists for standard genome sequencing and annotation.</title>
        <authorList>
            <consortium name="The Broad Institute Genomics Platform"/>
            <consortium name="The Broad Institute Genome Sequencing Center for Infectious Disease"/>
            <person name="Wu L."/>
            <person name="Ma J."/>
        </authorList>
    </citation>
    <scope>NUCLEOTIDE SEQUENCE [LARGE SCALE GENOMIC DNA]</scope>
    <source>
        <strain evidence="3">CCM 7043</strain>
    </source>
</reference>
<dbReference type="InterPro" id="IPR029033">
    <property type="entry name" value="His_PPase_superfam"/>
</dbReference>
<dbReference type="InterPro" id="IPR051021">
    <property type="entry name" value="Mito_Ser/Thr_phosphatase"/>
</dbReference>
<dbReference type="PANTHER" id="PTHR20935:SF0">
    <property type="entry name" value="SERINE_THREONINE-PROTEIN PHOSPHATASE PGAM5, MITOCHONDRIAL"/>
    <property type="match status" value="1"/>
</dbReference>
<dbReference type="InterPro" id="IPR013078">
    <property type="entry name" value="His_Pase_superF_clade-1"/>
</dbReference>
<name>A0ABW4VAV9_9MICO</name>
<dbReference type="EC" id="3.1.3.-" evidence="2"/>
<protein>
    <submittedName>
        <fullName evidence="2">Histidine phosphatase family protein</fullName>
        <ecNumber evidence="2">3.1.3.-</ecNumber>
    </submittedName>
</protein>
<comment type="caution">
    <text evidence="2">The sequence shown here is derived from an EMBL/GenBank/DDBJ whole genome shotgun (WGS) entry which is preliminary data.</text>
</comment>
<dbReference type="Pfam" id="PF00300">
    <property type="entry name" value="His_Phos_1"/>
    <property type="match status" value="1"/>
</dbReference>
<dbReference type="RefSeq" id="WP_377199590.1">
    <property type="nucleotide sequence ID" value="NZ_JBHUHF010000001.1"/>
</dbReference>
<evidence type="ECO:0000313" key="2">
    <source>
        <dbReference type="EMBL" id="MFD2027871.1"/>
    </source>
</evidence>
<dbReference type="CDD" id="cd07040">
    <property type="entry name" value="HP"/>
    <property type="match status" value="1"/>
</dbReference>